<feature type="coiled-coil region" evidence="1">
    <location>
        <begin position="3"/>
        <end position="101"/>
    </location>
</feature>
<keyword evidence="3" id="KW-1185">Reference proteome</keyword>
<dbReference type="AlphaFoldDB" id="A0A4Z2CVP1"/>
<feature type="coiled-coil region" evidence="1">
    <location>
        <begin position="243"/>
        <end position="270"/>
    </location>
</feature>
<name>A0A4Z2CVP1_SCHJA</name>
<evidence type="ECO:0000313" key="2">
    <source>
        <dbReference type="EMBL" id="TNN08188.1"/>
    </source>
</evidence>
<dbReference type="EMBL" id="SKCS01000413">
    <property type="protein sequence ID" value="TNN08189.1"/>
    <property type="molecule type" value="Genomic_DNA"/>
</dbReference>
<dbReference type="STRING" id="6182.A0A4Z2CVP1"/>
<reference evidence="2 3" key="1">
    <citation type="submission" date="2019-03" db="EMBL/GenBank/DDBJ databases">
        <title>An improved genome assembly of the fluke Schistosoma japonicum.</title>
        <authorList>
            <person name="Hu W."/>
            <person name="Luo F."/>
            <person name="Yin M."/>
            <person name="Mo X."/>
            <person name="Sun C."/>
            <person name="Wu Q."/>
            <person name="Zhu B."/>
            <person name="Xiang M."/>
            <person name="Wang J."/>
            <person name="Wang Y."/>
            <person name="Zhang T."/>
            <person name="Xu B."/>
            <person name="Zheng H."/>
            <person name="Feng Z."/>
        </authorList>
    </citation>
    <scope>NUCLEOTIDE SEQUENCE [LARGE SCALE GENOMIC DNA]</scope>
    <source>
        <strain evidence="2">HuSjv2</strain>
        <tissue evidence="2">Worms</tissue>
    </source>
</reference>
<proteinExistence type="predicted"/>
<gene>
    <name evidence="2" type="ORF">EWB00_007213</name>
</gene>
<evidence type="ECO:0000256" key="1">
    <source>
        <dbReference type="SAM" id="Coils"/>
    </source>
</evidence>
<dbReference type="Proteomes" id="UP000311919">
    <property type="component" value="Unassembled WGS sequence"/>
</dbReference>
<organism evidence="2 3">
    <name type="scientific">Schistosoma japonicum</name>
    <name type="common">Blood fluke</name>
    <dbReference type="NCBI Taxonomy" id="6182"/>
    <lineage>
        <taxon>Eukaryota</taxon>
        <taxon>Metazoa</taxon>
        <taxon>Spiralia</taxon>
        <taxon>Lophotrochozoa</taxon>
        <taxon>Platyhelminthes</taxon>
        <taxon>Trematoda</taxon>
        <taxon>Digenea</taxon>
        <taxon>Strigeidida</taxon>
        <taxon>Schistosomatoidea</taxon>
        <taxon>Schistosomatidae</taxon>
        <taxon>Schistosoma</taxon>
    </lineage>
</organism>
<dbReference type="OrthoDB" id="10007333at2759"/>
<keyword evidence="1" id="KW-0175">Coiled coil</keyword>
<feature type="coiled-coil region" evidence="1">
    <location>
        <begin position="187"/>
        <end position="214"/>
    </location>
</feature>
<sequence length="655" mass="74354">MHLRNLEKEHEALKAEYEKMRHKNEQTISSLKQQLADQKNDILDFQKQYDNLKSQLEAKLQEEIDQKNNIQKIKEQHKLAIDELSKQLDDHKTTIKLQAEELKIAKVSLTNKNSEIHPSHKAELKKPVVTNSQKSVKRLENTVTKHLDLLLHRKHNSTPNISVKCETVSPTNSQQPVDDQQEIVHKVRYLENQLNEANNALIEKMLEISRLENTCQTASATIRRLVESKVYSNGGTRSLGTSISEACEKLKNLEEKLSLVEKDLSTKLSRSVSELCRLKKCVHEVNSFRSYEANQAAKKCTLDAAVQTSEYFLSTSEELTKVTPTVNFDNKTSENITPSDSFTNADQLNEACNDFSNSLDSTPIISHFSNANIHTLPIDLTDKKIGMKINNSEVQVNQGIKCSSNVGTDFQINTDSLNYSTAIDKESRNFEQLTQITPNKPPVNDKQNWVFSECKPIPPLRITKSSVRLSNDNANSNRSAFVDLNKHVETNPLQFTLSTSTSSASDVLKFADINENISSPFSNPHCPNYPCDSIRIVSTSVPHFSACNKDSTFVESDTNSHYYELLNSSNLQPSLRNIGNHHHQQQHRSYYSTVAPTLYNSHINHHNLTEEDTIVYNLAAQFLADEQKHSILLEQQIDEHLNCLKEHAEHLNDLY</sequence>
<comment type="caution">
    <text evidence="2">The sequence shown here is derived from an EMBL/GenBank/DDBJ whole genome shotgun (WGS) entry which is preliminary data.</text>
</comment>
<protein>
    <submittedName>
        <fullName evidence="2">Centrosomal protein of 63 kDa</fullName>
    </submittedName>
</protein>
<dbReference type="EMBL" id="SKCS01000413">
    <property type="protein sequence ID" value="TNN08188.1"/>
    <property type="molecule type" value="Genomic_DNA"/>
</dbReference>
<evidence type="ECO:0000313" key="3">
    <source>
        <dbReference type="Proteomes" id="UP000311919"/>
    </source>
</evidence>
<accession>A0A4Z2CVP1</accession>